<feature type="region of interest" description="Disordered" evidence="4">
    <location>
        <begin position="59"/>
        <end position="145"/>
    </location>
</feature>
<dbReference type="PANTHER" id="PTHR23159:SF31">
    <property type="entry name" value="CENTROSOME-ASSOCIATED PROTEIN CEP250 ISOFORM X1"/>
    <property type="match status" value="1"/>
</dbReference>
<feature type="region of interest" description="Disordered" evidence="4">
    <location>
        <begin position="1524"/>
        <end position="1568"/>
    </location>
</feature>
<evidence type="ECO:0000313" key="8">
    <source>
        <dbReference type="Proteomes" id="UP000006701"/>
    </source>
</evidence>
<feature type="region of interest" description="Disordered" evidence="4">
    <location>
        <begin position="315"/>
        <end position="379"/>
    </location>
</feature>
<feature type="compositionally biased region" description="Basic and acidic residues" evidence="4">
    <location>
        <begin position="322"/>
        <end position="340"/>
    </location>
</feature>
<dbReference type="InterPro" id="IPR024545">
    <property type="entry name" value="Mto1-like_Mto2p-bd"/>
</dbReference>
<dbReference type="GO" id="GO:0005737">
    <property type="term" value="C:cytoplasm"/>
    <property type="evidence" value="ECO:0007669"/>
    <property type="project" value="UniProtKB-SubCell"/>
</dbReference>
<feature type="coiled-coil region" evidence="3">
    <location>
        <begin position="809"/>
        <end position="836"/>
    </location>
</feature>
<dbReference type="RefSeq" id="XP_001270594.1">
    <property type="nucleotide sequence ID" value="XM_001270593.1"/>
</dbReference>
<dbReference type="KEGG" id="act:ACLA_033710"/>
<dbReference type="eggNOG" id="ENOG502QU0H">
    <property type="taxonomic scope" value="Eukaryota"/>
</dbReference>
<feature type="compositionally biased region" description="Low complexity" evidence="4">
    <location>
        <begin position="357"/>
        <end position="368"/>
    </location>
</feature>
<dbReference type="HOGENOM" id="CLU_000791_0_0_1"/>
<keyword evidence="3" id="KW-0175">Coiled coil</keyword>
<dbReference type="Pfam" id="PF07989">
    <property type="entry name" value="Cnn_1N"/>
    <property type="match status" value="1"/>
</dbReference>
<feature type="compositionally biased region" description="Polar residues" evidence="4">
    <location>
        <begin position="194"/>
        <end position="205"/>
    </location>
</feature>
<feature type="domain" description="Mto1-like Mto2p-binding" evidence="6">
    <location>
        <begin position="1570"/>
        <end position="1621"/>
    </location>
</feature>
<accession>A1CJ44</accession>
<feature type="compositionally biased region" description="Basic and acidic residues" evidence="4">
    <location>
        <begin position="1297"/>
        <end position="1307"/>
    </location>
</feature>
<evidence type="ECO:0000256" key="4">
    <source>
        <dbReference type="SAM" id="MobiDB-lite"/>
    </source>
</evidence>
<dbReference type="OrthoDB" id="10255000at2759"/>
<feature type="compositionally biased region" description="Polar residues" evidence="4">
    <location>
        <begin position="1286"/>
        <end position="1296"/>
    </location>
</feature>
<evidence type="ECO:0000313" key="7">
    <source>
        <dbReference type="EMBL" id="EAW09168.1"/>
    </source>
</evidence>
<dbReference type="GeneID" id="4702708"/>
<evidence type="ECO:0000256" key="1">
    <source>
        <dbReference type="ARBA" id="ARBA00004496"/>
    </source>
</evidence>
<protein>
    <submittedName>
        <fullName evidence="7">Anucleate primary sterigmata (ApsB), putative</fullName>
    </submittedName>
</protein>
<feature type="region of interest" description="Disordered" evidence="4">
    <location>
        <begin position="1271"/>
        <end position="1307"/>
    </location>
</feature>
<sequence length="1674" mass="188437">MSTESAPSSPSQIFNPIECTHLEHLPSCVSIPDDLDSEDDFSTTEDVFCDPVDLMVVEDTRGDSLPGGSTTMDDTHDTESEFYHTQDETTLDLNQYDEPASTIDPSDHEDSIMSHLPPLPDHDDSSLFLSSDDGDHERADNQTFLEEKEMRRKLMDMESSFLPEPSTIEVATRNQAAGVDDTFLIGVPSETAHESSTSEDNQSAFATPDDTNQDSRSTSDRIPIPQTPTLGRGAANPQDLDVTPSVTSGQREDKTTMLEIVASSPAAEAATRSLNRVQSGFSADLHSSKDITSEETGASATLDLDRLTHPSNLSIQTSFRSSDPERSRLFQTDNGRDTETSSRANSHRGSRPKYLTSRQSSHRLSYSSIASNNTETTNSDATLGADYALQSGGAVPENPHTLQVDQRDNLTRSISLGSMASGISALSDENILEKRNASGVAEGGLQTLAEEERNLQSRPGSAQQQQQQQQQKDGEQQEQRGFAAGDAQDPMTPRAKSRENAFPTDTAIAERIRDVQVPSAFARKFQEDLAGRSLSPDKRAAIATPGFARSGRTMTLKEQSSTIDRLSKENFDLKMRIHFLNEALNRRSEEGIKELISENVELKSDKLKLQKDNQSLKRKIRDLEKQLKDQQSDKESMANHDPEGSDEDSRDAAQDEEILYLRERMETYELEIERLRSESMVKESEKRRLAEMVKALSDRPAGSEVGAREERVLNTNVSQSLSPSYINADMAVLQDMWKDMLDAEAAAREQVEDENKRLQDEVLGLRNELNFLVAPSLSRHRDRVGSMVSYTTVSDRDIGRVPTLGSSSSETLVEELRLLRQENAELRREVSAQTSMLTSRNKEKERLYQEIEELKLGQRRDGGRSVAGDSIFDRSASRAHGRSPSRVSDGTGPLRGDHAEREDLELRIGELRDQVSALKLENQTLKAQMEERGKEYEALDTQYQEEADQLEEWLQAARQECDQVRQEAAERVAHLEAEYAQLEAEAQEELDMMDETVRQKTEECQQLEEELRSQDENLRALQAEMRSASEGIIRLEEDAQNNLQRYEAVQRELENCNQEMETLEKNLYEANTKVQRLTVQIESSQNEIAFLREEQEGDKIRIGDLESELKTYLLSLQSERDKTRELEARLAEERHQREVVGSQEKQEVQRIVNELNREASMAKEEARKLKKSLSAQEIETATWRERLMDLENNLRETLGDLTGSRSSLISNIMKLQKELESTALELESVRSKLDETESLLRNRDALLESHGLESRKLAELLERERQARRADKQSFEQALKSHHQASRTITQSNSRITELENARNQDRKRFTSVEQQFREQLNERNSMLLTMWKRLSAMCGPDWAHSNSLINGNLPSQEVIGNILFWPGFSRNLLLAVKTVESKIAGFKSDIRGVERDLTKQYQNLEHIMNLRIKKLDRLEESMMSMRAQQHSKSQSGMSPEMAKLRGENRLLKAELNLLQSNSRIRGPTSAAVVAAGMGQSTPHSPSRTLSAESGADADPSSLVRHRSIIEKSGSPHLSRILHRSSTSGIPQPSQISAASSSSPLADHEGAMVPSSRSRHVSADPGGNDKWIQRLRELEKRLKAEREARLLDRNGARKRLEERDAENQRLRAELERHRMRRGISAETSTDDDYDRSRLHNSGRSNAGGGDDYGRHRDEEQSSSEGEGICVDIEV</sequence>
<dbReference type="STRING" id="344612.A1CJ44"/>
<feature type="compositionally biased region" description="Polar residues" evidence="4">
    <location>
        <begin position="1479"/>
        <end position="1492"/>
    </location>
</feature>
<dbReference type="Gene3D" id="1.10.287.1490">
    <property type="match status" value="1"/>
</dbReference>
<feature type="domain" description="Centrosomin N-terminal motif 1" evidence="5">
    <location>
        <begin position="555"/>
        <end position="627"/>
    </location>
</feature>
<dbReference type="VEuPathDB" id="FungiDB:ACLA_033710"/>
<feature type="compositionally biased region" description="Polar residues" evidence="4">
    <location>
        <begin position="369"/>
        <end position="379"/>
    </location>
</feature>
<dbReference type="InterPro" id="IPR012943">
    <property type="entry name" value="Cnn_1N"/>
</dbReference>
<dbReference type="Proteomes" id="UP000006701">
    <property type="component" value="Unassembled WGS sequence"/>
</dbReference>
<feature type="domain" description="Mto1-like Mto2p-binding" evidence="6">
    <location>
        <begin position="1414"/>
        <end position="1463"/>
    </location>
</feature>
<evidence type="ECO:0000259" key="6">
    <source>
        <dbReference type="Pfam" id="PF12808"/>
    </source>
</evidence>
<feature type="compositionally biased region" description="Basic and acidic residues" evidence="4">
    <location>
        <begin position="626"/>
        <end position="643"/>
    </location>
</feature>
<feature type="region of interest" description="Disordered" evidence="4">
    <location>
        <begin position="858"/>
        <end position="900"/>
    </location>
</feature>
<proteinExistence type="predicted"/>
<dbReference type="GO" id="GO:0005815">
    <property type="term" value="C:microtubule organizing center"/>
    <property type="evidence" value="ECO:0007669"/>
    <property type="project" value="InterPro"/>
</dbReference>
<reference evidence="7 8" key="1">
    <citation type="journal article" date="2008" name="PLoS Genet.">
        <title>Genomic islands in the pathogenic filamentous fungus Aspergillus fumigatus.</title>
        <authorList>
            <person name="Fedorova N.D."/>
            <person name="Khaldi N."/>
            <person name="Joardar V.S."/>
            <person name="Maiti R."/>
            <person name="Amedeo P."/>
            <person name="Anderson M.J."/>
            <person name="Crabtree J."/>
            <person name="Silva J.C."/>
            <person name="Badger J.H."/>
            <person name="Albarraq A."/>
            <person name="Angiuoli S."/>
            <person name="Bussey H."/>
            <person name="Bowyer P."/>
            <person name="Cotty P.J."/>
            <person name="Dyer P.S."/>
            <person name="Egan A."/>
            <person name="Galens K."/>
            <person name="Fraser-Liggett C.M."/>
            <person name="Haas B.J."/>
            <person name="Inman J.M."/>
            <person name="Kent R."/>
            <person name="Lemieux S."/>
            <person name="Malavazi I."/>
            <person name="Orvis J."/>
            <person name="Roemer T."/>
            <person name="Ronning C.M."/>
            <person name="Sundaram J.P."/>
            <person name="Sutton G."/>
            <person name="Turner G."/>
            <person name="Venter J.C."/>
            <person name="White O.R."/>
            <person name="Whitty B.R."/>
            <person name="Youngman P."/>
            <person name="Wolfe K.H."/>
            <person name="Goldman G.H."/>
            <person name="Wortman J.R."/>
            <person name="Jiang B."/>
            <person name="Denning D.W."/>
            <person name="Nierman W.C."/>
        </authorList>
    </citation>
    <scope>NUCLEOTIDE SEQUENCE [LARGE SCALE GENOMIC DNA]</scope>
    <source>
        <strain evidence="8">ATCC 1007 / CBS 513.65 / DSM 816 / NCTC 3887 / NRRL 1</strain>
    </source>
</reference>
<feature type="region of interest" description="Disordered" evidence="4">
    <location>
        <begin position="626"/>
        <end position="652"/>
    </location>
</feature>
<feature type="compositionally biased region" description="Low complexity" evidence="4">
    <location>
        <begin position="1530"/>
        <end position="1543"/>
    </location>
</feature>
<feature type="coiled-coil region" evidence="3">
    <location>
        <begin position="741"/>
        <end position="768"/>
    </location>
</feature>
<dbReference type="Pfam" id="PF12808">
    <property type="entry name" value="Mto2_bdg"/>
    <property type="match status" value="2"/>
</dbReference>
<gene>
    <name evidence="7" type="ORF">ACLA_033710</name>
</gene>
<feature type="compositionally biased region" description="Basic and acidic residues" evidence="4">
    <location>
        <begin position="133"/>
        <end position="145"/>
    </location>
</feature>
<keyword evidence="2" id="KW-0963">Cytoplasm</keyword>
<evidence type="ECO:0000259" key="5">
    <source>
        <dbReference type="Pfam" id="PF07989"/>
    </source>
</evidence>
<dbReference type="OMA" id="GNILFWP"/>
<evidence type="ECO:0000256" key="2">
    <source>
        <dbReference type="ARBA" id="ARBA00022490"/>
    </source>
</evidence>
<feature type="region of interest" description="Disordered" evidence="4">
    <location>
        <begin position="191"/>
        <end position="268"/>
    </location>
</feature>
<comment type="subcellular location">
    <subcellularLocation>
        <location evidence="1">Cytoplasm</location>
    </subcellularLocation>
</comment>
<dbReference type="EMBL" id="DS027056">
    <property type="protein sequence ID" value="EAW09168.1"/>
    <property type="molecule type" value="Genomic_DNA"/>
</dbReference>
<feature type="region of interest" description="Disordered" evidence="4">
    <location>
        <begin position="1616"/>
        <end position="1674"/>
    </location>
</feature>
<feature type="compositionally biased region" description="Basic and acidic residues" evidence="4">
    <location>
        <begin position="73"/>
        <end position="87"/>
    </location>
</feature>
<feature type="region of interest" description="Disordered" evidence="4">
    <location>
        <begin position="1475"/>
        <end position="1502"/>
    </location>
</feature>
<name>A1CJ44_ASPCL</name>
<dbReference type="PANTHER" id="PTHR23159">
    <property type="entry name" value="CENTROSOMAL PROTEIN 2"/>
    <property type="match status" value="1"/>
</dbReference>
<organism evidence="7 8">
    <name type="scientific">Aspergillus clavatus (strain ATCC 1007 / CBS 513.65 / DSM 816 / NCTC 3887 / NRRL 1 / QM 1276 / 107)</name>
    <dbReference type="NCBI Taxonomy" id="344612"/>
    <lineage>
        <taxon>Eukaryota</taxon>
        <taxon>Fungi</taxon>
        <taxon>Dikarya</taxon>
        <taxon>Ascomycota</taxon>
        <taxon>Pezizomycotina</taxon>
        <taxon>Eurotiomycetes</taxon>
        <taxon>Eurotiomycetidae</taxon>
        <taxon>Eurotiales</taxon>
        <taxon>Aspergillaceae</taxon>
        <taxon>Aspergillus</taxon>
        <taxon>Aspergillus subgen. Fumigati</taxon>
    </lineage>
</organism>
<evidence type="ECO:0000256" key="3">
    <source>
        <dbReference type="SAM" id="Coils"/>
    </source>
</evidence>
<keyword evidence="8" id="KW-1185">Reference proteome</keyword>
<feature type="region of interest" description="Disordered" evidence="4">
    <location>
        <begin position="452"/>
        <end position="510"/>
    </location>
</feature>